<keyword evidence="2" id="KW-1185">Reference proteome</keyword>
<evidence type="ECO:0000313" key="2">
    <source>
        <dbReference type="Proteomes" id="UP000233551"/>
    </source>
</evidence>
<dbReference type="EMBL" id="PGOL01000434">
    <property type="protein sequence ID" value="PKI70678.1"/>
    <property type="molecule type" value="Genomic_DNA"/>
</dbReference>
<sequence length="216" mass="23898">MLGKDLDDDVQTIARPENLAARILPKYESILTIGWHQERWLEVSVAHGLDWLVKDLDSFTAKLDGSEMSSSMEGIKMKCSQIWRNLTKLSWGCLDLIFVSGSTPPSPLAARMLDFSNGHGISRHPPSVLYACLLVFGKGQWVGLHPPSVLDSRLEAFSQVFGGIATPGALWPLSWVHFMVGLELSAALLKYECLRSELANCTTNTLSACLHRCSHF</sequence>
<reference evidence="1 2" key="1">
    <citation type="submission" date="2017-11" db="EMBL/GenBank/DDBJ databases">
        <title>De-novo sequencing of pomegranate (Punica granatum L.) genome.</title>
        <authorList>
            <person name="Akparov Z."/>
            <person name="Amiraslanov A."/>
            <person name="Hajiyeva S."/>
            <person name="Abbasov M."/>
            <person name="Kaur K."/>
            <person name="Hamwieh A."/>
            <person name="Solovyev V."/>
            <person name="Salamov A."/>
            <person name="Braich B."/>
            <person name="Kosarev P."/>
            <person name="Mahmoud A."/>
            <person name="Hajiyev E."/>
            <person name="Babayeva S."/>
            <person name="Izzatullayeva V."/>
            <person name="Mammadov A."/>
            <person name="Mammadov A."/>
            <person name="Sharifova S."/>
            <person name="Ojaghi J."/>
            <person name="Eynullazada K."/>
            <person name="Bayramov B."/>
            <person name="Abdulazimova A."/>
            <person name="Shahmuradov I."/>
        </authorList>
    </citation>
    <scope>NUCLEOTIDE SEQUENCE [LARGE SCALE GENOMIC DNA]</scope>
    <source>
        <strain evidence="2">cv. AG2017</strain>
        <tissue evidence="1">Leaf</tissue>
    </source>
</reference>
<proteinExistence type="predicted"/>
<comment type="caution">
    <text evidence="1">The sequence shown here is derived from an EMBL/GenBank/DDBJ whole genome shotgun (WGS) entry which is preliminary data.</text>
</comment>
<accession>A0A2I0KQA5</accession>
<name>A0A2I0KQA5_PUNGR</name>
<protein>
    <submittedName>
        <fullName evidence="1">Uncharacterized protein</fullName>
    </submittedName>
</protein>
<gene>
    <name evidence="1" type="ORF">CRG98_008911</name>
</gene>
<dbReference type="AlphaFoldDB" id="A0A2I0KQA5"/>
<evidence type="ECO:0000313" key="1">
    <source>
        <dbReference type="EMBL" id="PKI70678.1"/>
    </source>
</evidence>
<organism evidence="1 2">
    <name type="scientific">Punica granatum</name>
    <name type="common">Pomegranate</name>
    <dbReference type="NCBI Taxonomy" id="22663"/>
    <lineage>
        <taxon>Eukaryota</taxon>
        <taxon>Viridiplantae</taxon>
        <taxon>Streptophyta</taxon>
        <taxon>Embryophyta</taxon>
        <taxon>Tracheophyta</taxon>
        <taxon>Spermatophyta</taxon>
        <taxon>Magnoliopsida</taxon>
        <taxon>eudicotyledons</taxon>
        <taxon>Gunneridae</taxon>
        <taxon>Pentapetalae</taxon>
        <taxon>rosids</taxon>
        <taxon>malvids</taxon>
        <taxon>Myrtales</taxon>
        <taxon>Lythraceae</taxon>
        <taxon>Punica</taxon>
    </lineage>
</organism>
<dbReference type="Proteomes" id="UP000233551">
    <property type="component" value="Unassembled WGS sequence"/>
</dbReference>